<evidence type="ECO:0000256" key="2">
    <source>
        <dbReference type="ARBA" id="ARBA00004202"/>
    </source>
</evidence>
<dbReference type="GO" id="GO:0003774">
    <property type="term" value="F:cytoskeletal motor activity"/>
    <property type="evidence" value="ECO:0007669"/>
    <property type="project" value="InterPro"/>
</dbReference>
<comment type="similarity">
    <text evidence="3">Belongs to the FliM family.</text>
</comment>
<dbReference type="Gene3D" id="2.30.330.10">
    <property type="entry name" value="SpoA-like"/>
    <property type="match status" value="1"/>
</dbReference>
<evidence type="ECO:0000256" key="4">
    <source>
        <dbReference type="ARBA" id="ARBA00021898"/>
    </source>
</evidence>
<keyword evidence="12" id="KW-0282">Flagellum</keyword>
<keyword evidence="6" id="KW-0145">Chemotaxis</keyword>
<evidence type="ECO:0000256" key="10">
    <source>
        <dbReference type="NCBIfam" id="TIGR01397"/>
    </source>
</evidence>
<evidence type="ECO:0000259" key="11">
    <source>
        <dbReference type="Pfam" id="PF01052"/>
    </source>
</evidence>
<keyword evidence="5" id="KW-1003">Cell membrane</keyword>
<feature type="domain" description="Flagellar motor switch protein FliN-like C-terminal" evidence="11">
    <location>
        <begin position="254"/>
        <end position="321"/>
    </location>
</feature>
<dbReference type="GO" id="GO:0050918">
    <property type="term" value="P:positive chemotaxis"/>
    <property type="evidence" value="ECO:0007669"/>
    <property type="project" value="TreeGrafter"/>
</dbReference>
<dbReference type="InterPro" id="IPR028976">
    <property type="entry name" value="CheC-like_sf"/>
</dbReference>
<dbReference type="Pfam" id="PF01052">
    <property type="entry name" value="FliMN_C"/>
    <property type="match status" value="1"/>
</dbReference>
<sequence>MSEVLSQEEIDALLSALNRGELNADDIREESGGPRIRNYDFRRAMRFSKDHIRILRRIHEHLARLVTTHLSGQLRAVVQMQVETVDQLPYEEFIRSIPPLTVIQLVELSPLPGKMVLEFNPQVVFAMLDRLMGGVVHGPYRERELTEIELVLVERLFSALRGFIAEAWRNVETLSPRLLQLETNPQFLQLATPNETVLVITMSARVGAVSGLVNVCIPHVTLEPVLPKLSTQRFMDSRKPGGRGEEEERRLAKHLMGVSAEVTVELGRTRLSMADVLDLQVGDVIPLEQSIRDPLTVYVNGVPTFSASAGQRHGHYAVKVLTEWEEVYDDERRNEAVSGGD</sequence>
<dbReference type="CDD" id="cd17908">
    <property type="entry name" value="FliM"/>
    <property type="match status" value="1"/>
</dbReference>
<dbReference type="SUPFAM" id="SSF103039">
    <property type="entry name" value="CheC-like"/>
    <property type="match status" value="1"/>
</dbReference>
<dbReference type="InterPro" id="IPR036429">
    <property type="entry name" value="SpoA-like_sf"/>
</dbReference>
<accession>A0A1I7IQN1</accession>
<evidence type="ECO:0000256" key="9">
    <source>
        <dbReference type="ARBA" id="ARBA00023143"/>
    </source>
</evidence>
<dbReference type="OrthoDB" id="9806941at2"/>
<evidence type="ECO:0000256" key="8">
    <source>
        <dbReference type="ARBA" id="ARBA00023136"/>
    </source>
</evidence>
<keyword evidence="7" id="KW-0283">Flagellar rotation</keyword>
<evidence type="ECO:0000256" key="1">
    <source>
        <dbReference type="ARBA" id="ARBA00004117"/>
    </source>
</evidence>
<gene>
    <name evidence="12" type="ORF">SAMN05421543_10745</name>
</gene>
<dbReference type="Pfam" id="PF02154">
    <property type="entry name" value="FliM"/>
    <property type="match status" value="1"/>
</dbReference>
<evidence type="ECO:0000313" key="13">
    <source>
        <dbReference type="Proteomes" id="UP000183508"/>
    </source>
</evidence>
<dbReference type="GO" id="GO:0071978">
    <property type="term" value="P:bacterial-type flagellum-dependent swarming motility"/>
    <property type="evidence" value="ECO:0007669"/>
    <property type="project" value="TreeGrafter"/>
</dbReference>
<dbReference type="GO" id="GO:0009425">
    <property type="term" value="C:bacterial-type flagellum basal body"/>
    <property type="evidence" value="ECO:0007669"/>
    <property type="project" value="UniProtKB-SubCell"/>
</dbReference>
<dbReference type="Gene3D" id="3.40.1550.10">
    <property type="entry name" value="CheC-like"/>
    <property type="match status" value="1"/>
</dbReference>
<organism evidence="12 13">
    <name type="scientific">Alicyclobacillus macrosporangiidus</name>
    <dbReference type="NCBI Taxonomy" id="392015"/>
    <lineage>
        <taxon>Bacteria</taxon>
        <taxon>Bacillati</taxon>
        <taxon>Bacillota</taxon>
        <taxon>Bacilli</taxon>
        <taxon>Bacillales</taxon>
        <taxon>Alicyclobacillaceae</taxon>
        <taxon>Alicyclobacillus</taxon>
    </lineage>
</organism>
<dbReference type="GO" id="GO:0005886">
    <property type="term" value="C:plasma membrane"/>
    <property type="evidence" value="ECO:0007669"/>
    <property type="project" value="UniProtKB-SubCell"/>
</dbReference>
<dbReference type="PRINTS" id="PR00955">
    <property type="entry name" value="FLGMOTORFLIM"/>
</dbReference>
<dbReference type="Proteomes" id="UP000183508">
    <property type="component" value="Unassembled WGS sequence"/>
</dbReference>
<keyword evidence="12" id="KW-0966">Cell projection</keyword>
<evidence type="ECO:0000256" key="6">
    <source>
        <dbReference type="ARBA" id="ARBA00022500"/>
    </source>
</evidence>
<keyword evidence="13" id="KW-1185">Reference proteome</keyword>
<name>A0A1I7IQN1_9BACL</name>
<dbReference type="EMBL" id="FPBV01000007">
    <property type="protein sequence ID" value="SFU75255.1"/>
    <property type="molecule type" value="Genomic_DNA"/>
</dbReference>
<dbReference type="PANTHER" id="PTHR30034">
    <property type="entry name" value="FLAGELLAR MOTOR SWITCH PROTEIN FLIM"/>
    <property type="match status" value="1"/>
</dbReference>
<proteinExistence type="inferred from homology"/>
<dbReference type="RefSeq" id="WP_074951330.1">
    <property type="nucleotide sequence ID" value="NZ_FPBV01000007.1"/>
</dbReference>
<dbReference type="STRING" id="392015.SAMN05421543_10745"/>
<keyword evidence="12" id="KW-0969">Cilium</keyword>
<dbReference type="eggNOG" id="COG1868">
    <property type="taxonomic scope" value="Bacteria"/>
</dbReference>
<dbReference type="PIRSF" id="PIRSF002888">
    <property type="entry name" value="FliM"/>
    <property type="match status" value="1"/>
</dbReference>
<comment type="subcellular location">
    <subcellularLocation>
        <location evidence="1">Bacterial flagellum basal body</location>
    </subcellularLocation>
    <subcellularLocation>
        <location evidence="2">Cell membrane</location>
        <topology evidence="2">Peripheral membrane protein</topology>
    </subcellularLocation>
</comment>
<keyword evidence="8" id="KW-0472">Membrane</keyword>
<evidence type="ECO:0000256" key="7">
    <source>
        <dbReference type="ARBA" id="ARBA00022779"/>
    </source>
</evidence>
<reference evidence="13" key="1">
    <citation type="submission" date="2016-10" db="EMBL/GenBank/DDBJ databases">
        <authorList>
            <person name="Varghese N."/>
        </authorList>
    </citation>
    <scope>NUCLEOTIDE SEQUENCE [LARGE SCALE GENOMIC DNA]</scope>
    <source>
        <strain evidence="13">DSM 17980</strain>
    </source>
</reference>
<dbReference type="InterPro" id="IPR001689">
    <property type="entry name" value="Flag_FliM"/>
</dbReference>
<protein>
    <recommendedName>
        <fullName evidence="4 10">Flagellar motor switch protein FliM</fullName>
    </recommendedName>
</protein>
<dbReference type="PANTHER" id="PTHR30034:SF6">
    <property type="entry name" value="YOP PROTEINS TRANSLOCATION PROTEIN Q"/>
    <property type="match status" value="1"/>
</dbReference>
<evidence type="ECO:0000256" key="3">
    <source>
        <dbReference type="ARBA" id="ARBA00011049"/>
    </source>
</evidence>
<dbReference type="NCBIfam" id="TIGR01397">
    <property type="entry name" value="fliM_switch"/>
    <property type="match status" value="1"/>
</dbReference>
<dbReference type="InterPro" id="IPR001543">
    <property type="entry name" value="FliN-like_C"/>
</dbReference>
<dbReference type="SUPFAM" id="SSF101801">
    <property type="entry name" value="Surface presentation of antigens (SPOA)"/>
    <property type="match status" value="1"/>
</dbReference>
<evidence type="ECO:0000313" key="12">
    <source>
        <dbReference type="EMBL" id="SFU75255.1"/>
    </source>
</evidence>
<evidence type="ECO:0000256" key="5">
    <source>
        <dbReference type="ARBA" id="ARBA00022475"/>
    </source>
</evidence>
<dbReference type="AlphaFoldDB" id="A0A1I7IQN1"/>
<keyword evidence="9" id="KW-0975">Bacterial flagellum</keyword>